<dbReference type="InterPro" id="IPR037175">
    <property type="entry name" value="KFase_sf"/>
</dbReference>
<organism evidence="2 3">
    <name type="scientific">Priapulus caudatus</name>
    <name type="common">Priapulid worm</name>
    <dbReference type="NCBI Taxonomy" id="37621"/>
    <lineage>
        <taxon>Eukaryota</taxon>
        <taxon>Metazoa</taxon>
        <taxon>Ecdysozoa</taxon>
        <taxon>Scalidophora</taxon>
        <taxon>Priapulida</taxon>
        <taxon>Priapulimorpha</taxon>
        <taxon>Priapulimorphida</taxon>
        <taxon>Priapulidae</taxon>
        <taxon>Priapulus</taxon>
    </lineage>
</organism>
<dbReference type="GeneID" id="106821255"/>
<dbReference type="Gene3D" id="3.50.30.50">
    <property type="entry name" value="Putative cyclase"/>
    <property type="match status" value="1"/>
</dbReference>
<dbReference type="Pfam" id="PF04199">
    <property type="entry name" value="Cyclase"/>
    <property type="match status" value="1"/>
</dbReference>
<dbReference type="SUPFAM" id="SSF102198">
    <property type="entry name" value="Putative cyclase"/>
    <property type="match status" value="1"/>
</dbReference>
<dbReference type="Proteomes" id="UP000695022">
    <property type="component" value="Unplaced"/>
</dbReference>
<evidence type="ECO:0000313" key="3">
    <source>
        <dbReference type="RefSeq" id="XP_014681464.1"/>
    </source>
</evidence>
<proteinExistence type="inferred from homology"/>
<dbReference type="InterPro" id="IPR007325">
    <property type="entry name" value="KFase/CYL"/>
</dbReference>
<evidence type="ECO:0000313" key="2">
    <source>
        <dbReference type="Proteomes" id="UP000695022"/>
    </source>
</evidence>
<gene>
    <name evidence="3" type="primary">LOC106821255</name>
</gene>
<dbReference type="PANTHER" id="PTHR43564">
    <property type="entry name" value="KYNURENINE FORMAMIDASE-LIKE PROTEIN"/>
    <property type="match status" value="1"/>
</dbReference>
<keyword evidence="2" id="KW-1185">Reference proteome</keyword>
<name>A0ABM1FAJ3_PRICU</name>
<sequence length="469" mass="50674">MREGGGVSGINIGNMAHGVNVLVLAMVAMTRVDATGEALQMFKRPAGDRNIIDMTYDFAVNETIYWPTADPFNMTVVFKGIVPSSGVYYEVNNFCAAEHGGTHIDAPSHFYRGSWVVDHIPVDGVIGDAVVVDVTAKVSGHEDYQATELDLRVWEEKHGRIPDGSILFLYTGWGRHWPNKERYLGTNTKDASILHFPGLHPDAAKWLVENRKIKAFGIDTASLDYGQSKTFKTHTILFEKNIVGIENVANLDQLPPTGAMVIGLPMKIRGGSGAPLRIIGLFCGTIPENGANYQTNITTVRLSTGEPISTPLHFYRGAWAVHCGCGGGAGGGGGAGVVGGAANPVPSCGSQDLCKGDGCCLLCVRRSISDSGLSLPWNYASPLMYLKRRNLRVWEEKHGRIPVGSILFLFTGWGRFEKNIVGIENVANLDQLPSTGAMVISGLPLKIRRGRSVSLVCCHSSEILKHVTD</sequence>
<dbReference type="PANTHER" id="PTHR43564:SF2">
    <property type="entry name" value="BLR6059 PROTEIN"/>
    <property type="match status" value="1"/>
</dbReference>
<reference evidence="3" key="1">
    <citation type="submission" date="2025-08" db="UniProtKB">
        <authorList>
            <consortium name="RefSeq"/>
        </authorList>
    </citation>
    <scope>IDENTIFICATION</scope>
</reference>
<dbReference type="RefSeq" id="XP_014681464.1">
    <property type="nucleotide sequence ID" value="XM_014825978.1"/>
</dbReference>
<accession>A0ABM1FAJ3</accession>
<evidence type="ECO:0000256" key="1">
    <source>
        <dbReference type="ARBA" id="ARBA00007865"/>
    </source>
</evidence>
<comment type="similarity">
    <text evidence="1">Belongs to the Cyclase 1 superfamily.</text>
</comment>
<protein>
    <submittedName>
        <fullName evidence="3">Uncharacterized protein LOC106821255</fullName>
    </submittedName>
</protein>